<evidence type="ECO:0000313" key="2">
    <source>
        <dbReference type="EMBL" id="MFD1222541.1"/>
    </source>
</evidence>
<dbReference type="SUPFAM" id="SSF53850">
    <property type="entry name" value="Periplasmic binding protein-like II"/>
    <property type="match status" value="1"/>
</dbReference>
<protein>
    <submittedName>
        <fullName evidence="2">ABC transporter substrate-binding protein</fullName>
    </submittedName>
</protein>
<dbReference type="InterPro" id="IPR006059">
    <property type="entry name" value="SBP"/>
</dbReference>
<keyword evidence="1" id="KW-0732">Signal</keyword>
<feature type="signal peptide" evidence="1">
    <location>
        <begin position="1"/>
        <end position="21"/>
    </location>
</feature>
<dbReference type="Gene3D" id="3.40.190.10">
    <property type="entry name" value="Periplasmic binding protein-like II"/>
    <property type="match status" value="2"/>
</dbReference>
<name>A0ABW3URX7_9BACL</name>
<dbReference type="Pfam" id="PF01547">
    <property type="entry name" value="SBP_bac_1"/>
    <property type="match status" value="1"/>
</dbReference>
<dbReference type="PROSITE" id="PS51257">
    <property type="entry name" value="PROKAR_LIPOPROTEIN"/>
    <property type="match status" value="1"/>
</dbReference>
<proteinExistence type="predicted"/>
<keyword evidence="3" id="KW-1185">Reference proteome</keyword>
<dbReference type="Proteomes" id="UP001597180">
    <property type="component" value="Unassembled WGS sequence"/>
</dbReference>
<dbReference type="PANTHER" id="PTHR43649">
    <property type="entry name" value="ARABINOSE-BINDING PROTEIN-RELATED"/>
    <property type="match status" value="1"/>
</dbReference>
<dbReference type="RefSeq" id="WP_192704208.1">
    <property type="nucleotide sequence ID" value="NZ_BAABJG010000015.1"/>
</dbReference>
<feature type="chain" id="PRO_5045143363" evidence="1">
    <location>
        <begin position="22"/>
        <end position="435"/>
    </location>
</feature>
<dbReference type="InterPro" id="IPR050490">
    <property type="entry name" value="Bact_solute-bd_prot1"/>
</dbReference>
<reference evidence="3" key="1">
    <citation type="journal article" date="2019" name="Int. J. Syst. Evol. Microbiol.">
        <title>The Global Catalogue of Microorganisms (GCM) 10K type strain sequencing project: providing services to taxonomists for standard genome sequencing and annotation.</title>
        <authorList>
            <consortium name="The Broad Institute Genomics Platform"/>
            <consortium name="The Broad Institute Genome Sequencing Center for Infectious Disease"/>
            <person name="Wu L."/>
            <person name="Ma J."/>
        </authorList>
    </citation>
    <scope>NUCLEOTIDE SEQUENCE [LARGE SCALE GENOMIC DNA]</scope>
    <source>
        <strain evidence="3">CCUG 53270</strain>
    </source>
</reference>
<dbReference type="EMBL" id="JBHTLU010000031">
    <property type="protein sequence ID" value="MFD1222541.1"/>
    <property type="molecule type" value="Genomic_DNA"/>
</dbReference>
<dbReference type="PANTHER" id="PTHR43649:SF12">
    <property type="entry name" value="DIACETYLCHITOBIOSE BINDING PROTEIN DASA"/>
    <property type="match status" value="1"/>
</dbReference>
<evidence type="ECO:0000313" key="3">
    <source>
        <dbReference type="Proteomes" id="UP001597180"/>
    </source>
</evidence>
<organism evidence="2 3">
    <name type="scientific">Paenibacillus vulneris</name>
    <dbReference type="NCBI Taxonomy" id="1133364"/>
    <lineage>
        <taxon>Bacteria</taxon>
        <taxon>Bacillati</taxon>
        <taxon>Bacillota</taxon>
        <taxon>Bacilli</taxon>
        <taxon>Bacillales</taxon>
        <taxon>Paenibacillaceae</taxon>
        <taxon>Paenibacillus</taxon>
    </lineage>
</organism>
<gene>
    <name evidence="2" type="ORF">ACFQ4B_20695</name>
</gene>
<accession>A0ABW3URX7</accession>
<evidence type="ECO:0000256" key="1">
    <source>
        <dbReference type="SAM" id="SignalP"/>
    </source>
</evidence>
<comment type="caution">
    <text evidence="2">The sequence shown here is derived from an EMBL/GenBank/DDBJ whole genome shotgun (WGS) entry which is preliminary data.</text>
</comment>
<sequence>MKRKPLVFSSMLILLSTILSACSGGSATKTTDTNPAANGEVTKPKGDPVKLVMYSWRPEDKDGYAKFIAEFEKDNPDIKVEFKPFKATEYNTILANSLQSGTGVDILQLRPYDGAKALADANYLSPLDKVKGIENFADSYLDAARGSDKKVYGIPLMLNNAVIFYNKKLFDDNGLQPPETWDEFVKTCEALKAKNIIPIAQAGKAAYLLSTTHTVIGPSAYGGTEFMQALLKGTTNFKDPKFLDSIKRMKQLEAYFPKDFVAIEDKDAQGLFYTGKAAMYINGSQRLETFEANKLSFPVEFIPGLAAKKGEQAQIATWVDGSYGIAKSSKYQEQATRFIEFLASKKFGQMFSDELTRVSPVKGVEPKHPQLKKMAAFSEKNSTPYLLLTSFSQGTPTTKTTFEDSLQGMYIGKLTPEKVAEDTQASADKWFKPQK</sequence>